<keyword evidence="2 5" id="KW-0812">Transmembrane</keyword>
<comment type="subcellular location">
    <subcellularLocation>
        <location evidence="1">Membrane</location>
        <topology evidence="1">Multi-pass membrane protein</topology>
    </subcellularLocation>
</comment>
<dbReference type="PANTHER" id="PTHR11040:SF44">
    <property type="entry name" value="PROTEIN ZNTC-RELATED"/>
    <property type="match status" value="1"/>
</dbReference>
<evidence type="ECO:0000313" key="7">
    <source>
        <dbReference type="Proteomes" id="UP000567293"/>
    </source>
</evidence>
<feature type="transmembrane region" description="Helical" evidence="5">
    <location>
        <begin position="72"/>
        <end position="90"/>
    </location>
</feature>
<dbReference type="GO" id="GO:0005385">
    <property type="term" value="F:zinc ion transmembrane transporter activity"/>
    <property type="evidence" value="ECO:0007669"/>
    <property type="project" value="TreeGrafter"/>
</dbReference>
<dbReference type="InterPro" id="IPR003689">
    <property type="entry name" value="ZIP"/>
</dbReference>
<keyword evidence="4 5" id="KW-0472">Membrane</keyword>
<organism evidence="6 7">
    <name type="scientific">Candidatus Acidiferrum panamense</name>
    <dbReference type="NCBI Taxonomy" id="2741543"/>
    <lineage>
        <taxon>Bacteria</taxon>
        <taxon>Pseudomonadati</taxon>
        <taxon>Acidobacteriota</taxon>
        <taxon>Terriglobia</taxon>
        <taxon>Candidatus Acidiferrales</taxon>
        <taxon>Candidatus Acidiferrum</taxon>
    </lineage>
</organism>
<protein>
    <submittedName>
        <fullName evidence="6">ZIP family metal transporter</fullName>
    </submittedName>
</protein>
<evidence type="ECO:0000256" key="5">
    <source>
        <dbReference type="SAM" id="Phobius"/>
    </source>
</evidence>
<proteinExistence type="predicted"/>
<dbReference type="AlphaFoldDB" id="A0A7V8NVS4"/>
<comment type="caution">
    <text evidence="6">The sequence shown here is derived from an EMBL/GenBank/DDBJ whole genome shotgun (WGS) entry which is preliminary data.</text>
</comment>
<sequence length="179" mass="19288">MGHDEAFRTGLAALLGLLAALGNLLGGYFVVRKHWPRQYLQYFLALGAGYMLAVGFVEVIPESVRLSGESALLFVLIGFFLVHLFEHTIAPHFHFGEETHHEEFSGIHAGKTVLLGMTIHTFFDGVAIAAGFLVSTWLGLVLFVAVFLHKLPEGFTIASVALASGRGKRNAILGAGLLG</sequence>
<evidence type="ECO:0000256" key="1">
    <source>
        <dbReference type="ARBA" id="ARBA00004141"/>
    </source>
</evidence>
<evidence type="ECO:0000313" key="6">
    <source>
        <dbReference type="EMBL" id="MBA0088361.1"/>
    </source>
</evidence>
<dbReference type="GO" id="GO:0016020">
    <property type="term" value="C:membrane"/>
    <property type="evidence" value="ECO:0007669"/>
    <property type="project" value="UniProtKB-SubCell"/>
</dbReference>
<keyword evidence="7" id="KW-1185">Reference proteome</keyword>
<accession>A0A7V8NVS4</accession>
<dbReference type="Pfam" id="PF02535">
    <property type="entry name" value="Zip"/>
    <property type="match status" value="2"/>
</dbReference>
<evidence type="ECO:0000256" key="2">
    <source>
        <dbReference type="ARBA" id="ARBA00022692"/>
    </source>
</evidence>
<feature type="non-terminal residue" evidence="6">
    <location>
        <position position="179"/>
    </location>
</feature>
<feature type="transmembrane region" description="Helical" evidence="5">
    <location>
        <begin position="126"/>
        <end position="148"/>
    </location>
</feature>
<name>A0A7V8NVS4_9BACT</name>
<dbReference type="EMBL" id="JACDQQ010002464">
    <property type="protein sequence ID" value="MBA0088361.1"/>
    <property type="molecule type" value="Genomic_DNA"/>
</dbReference>
<dbReference type="Proteomes" id="UP000567293">
    <property type="component" value="Unassembled WGS sequence"/>
</dbReference>
<feature type="transmembrane region" description="Helical" evidence="5">
    <location>
        <begin position="42"/>
        <end position="60"/>
    </location>
</feature>
<evidence type="ECO:0000256" key="3">
    <source>
        <dbReference type="ARBA" id="ARBA00022989"/>
    </source>
</evidence>
<dbReference type="PANTHER" id="PTHR11040">
    <property type="entry name" value="ZINC/IRON TRANSPORTER"/>
    <property type="match status" value="1"/>
</dbReference>
<gene>
    <name evidence="6" type="ORF">HRJ53_25530</name>
</gene>
<keyword evidence="3 5" id="KW-1133">Transmembrane helix</keyword>
<evidence type="ECO:0000256" key="4">
    <source>
        <dbReference type="ARBA" id="ARBA00023136"/>
    </source>
</evidence>
<reference evidence="6" key="1">
    <citation type="submission" date="2020-06" db="EMBL/GenBank/DDBJ databases">
        <title>Legume-microbial interactions unlock mineral nutrients during tropical forest succession.</title>
        <authorList>
            <person name="Epihov D.Z."/>
        </authorList>
    </citation>
    <scope>NUCLEOTIDE SEQUENCE [LARGE SCALE GENOMIC DNA]</scope>
    <source>
        <strain evidence="6">Pan2503</strain>
    </source>
</reference>